<evidence type="ECO:0000313" key="3">
    <source>
        <dbReference type="Proteomes" id="UP000321612"/>
    </source>
</evidence>
<feature type="region of interest" description="Disordered" evidence="1">
    <location>
        <begin position="82"/>
        <end position="112"/>
    </location>
</feature>
<name>A0A5C8GK51_9BACT</name>
<protein>
    <submittedName>
        <fullName evidence="2">Tetratricopeptide repeat protein</fullName>
    </submittedName>
</protein>
<comment type="caution">
    <text evidence="2">The sequence shown here is derived from an EMBL/GenBank/DDBJ whole genome shotgun (WGS) entry which is preliminary data.</text>
</comment>
<feature type="compositionally biased region" description="Polar residues" evidence="1">
    <location>
        <begin position="94"/>
        <end position="104"/>
    </location>
</feature>
<dbReference type="OrthoDB" id="594666at2"/>
<dbReference type="EMBL" id="SDIK01000030">
    <property type="protein sequence ID" value="TXJ62423.1"/>
    <property type="molecule type" value="Genomic_DNA"/>
</dbReference>
<organism evidence="2 3">
    <name type="scientific">Prevotella brunnea</name>
    <dbReference type="NCBI Taxonomy" id="2508867"/>
    <lineage>
        <taxon>Bacteria</taxon>
        <taxon>Pseudomonadati</taxon>
        <taxon>Bacteroidota</taxon>
        <taxon>Bacteroidia</taxon>
        <taxon>Bacteroidales</taxon>
        <taxon>Prevotellaceae</taxon>
        <taxon>Prevotella</taxon>
    </lineage>
</organism>
<dbReference type="Proteomes" id="UP000321612">
    <property type="component" value="Unassembled WGS sequence"/>
</dbReference>
<dbReference type="RefSeq" id="WP_130829619.1">
    <property type="nucleotide sequence ID" value="NZ_SDIK01000030.1"/>
</dbReference>
<evidence type="ECO:0000256" key="1">
    <source>
        <dbReference type="SAM" id="MobiDB-lite"/>
    </source>
</evidence>
<proteinExistence type="predicted"/>
<accession>A0A5C8GK51</accession>
<evidence type="ECO:0000313" key="2">
    <source>
        <dbReference type="EMBL" id="TXJ62423.1"/>
    </source>
</evidence>
<dbReference type="AlphaFoldDB" id="A0A5C8GK51"/>
<sequence>MDIAHYFNHPEDLDKETLYELRSLLALYPYYQPARVLLLRNLFLLHNPTFDEELRRAALFITDRHTLFDLVEGPHYRLRTPETKQIDENDGIASPQTPNPAETNRQPEQKDRTTSLIDDFLETLPQKEETPTENKRKPTPADATIDYVAYLLETENKEAESNSPELRGQSLIDDFINKENGRITLQDETEYEAEINEETEDGAEIEDDSYFTETLAKIYIKQQKYSKALEIIKRLNLEYPKKNRYFADQIRFLEKLIINNNKKSE</sequence>
<gene>
    <name evidence="2" type="ORF">ETF27_04550</name>
</gene>
<reference evidence="3" key="1">
    <citation type="submission" date="2019-05" db="EMBL/GenBank/DDBJ databases">
        <title>Prevotella brunnea sp. nov., isolated from a wound of a patient.</title>
        <authorList>
            <person name="Buhl M."/>
        </authorList>
    </citation>
    <scope>NUCLEOTIDE SEQUENCE [LARGE SCALE GENOMIC DNA]</scope>
    <source>
        <strain evidence="3">A2672</strain>
    </source>
</reference>
<feature type="region of interest" description="Disordered" evidence="1">
    <location>
        <begin position="122"/>
        <end position="141"/>
    </location>
</feature>
<keyword evidence="3" id="KW-1185">Reference proteome</keyword>
<feature type="compositionally biased region" description="Basic and acidic residues" evidence="1">
    <location>
        <begin position="125"/>
        <end position="136"/>
    </location>
</feature>